<accession>A0A0A0D4N2</accession>
<gene>
    <name evidence="1" type="ORF">P409_18210</name>
</gene>
<protein>
    <recommendedName>
        <fullName evidence="3">BioF2-like acetyltransferase domain-containing protein</fullName>
    </recommendedName>
</protein>
<organism evidence="1 2">
    <name type="scientific">Inquilinus limosus MP06</name>
    <dbReference type="NCBI Taxonomy" id="1398085"/>
    <lineage>
        <taxon>Bacteria</taxon>
        <taxon>Pseudomonadati</taxon>
        <taxon>Pseudomonadota</taxon>
        <taxon>Alphaproteobacteria</taxon>
        <taxon>Rhodospirillales</taxon>
        <taxon>Rhodospirillaceae</taxon>
        <taxon>Inquilinus</taxon>
    </lineage>
</organism>
<sequence length="297" mass="33284">MAISISSIAMRAYLGGVEPVLFRLRKEQRLRVWGLRAADLPEAALRLETERCGGGVLCRHMVSAHRDYLAKYTRRGPDGLARLWQGTPCLLDLDGFTDAEAYEKAIRGQSFGYILRETRKAAKAGYRCRIFDRFGQGDDMRDIEASKLFRSGGPVPQAFAQRFGRGSGVKGDPWLDAPCPEHWAVDWGVFVDDNGRERLVGTIVLRRIGNIIRIVSFLGHADHLSSGAMKLLFVEIVRWLLRREDPRVRGVRFVLYGALEQGGLGLLHWKRRLLVRPFVFADPVPAGLSLAGGTRRA</sequence>
<dbReference type="Proteomes" id="UP000029995">
    <property type="component" value="Unassembled WGS sequence"/>
</dbReference>
<proteinExistence type="predicted"/>
<evidence type="ECO:0008006" key="3">
    <source>
        <dbReference type="Google" id="ProtNLM"/>
    </source>
</evidence>
<name>A0A0A0D4N2_9PROT</name>
<dbReference type="AlphaFoldDB" id="A0A0A0D4N2"/>
<comment type="caution">
    <text evidence="1">The sequence shown here is derived from an EMBL/GenBank/DDBJ whole genome shotgun (WGS) entry which is preliminary data.</text>
</comment>
<reference evidence="1 2" key="1">
    <citation type="submission" date="2014-01" db="EMBL/GenBank/DDBJ databases">
        <title>Genome sequence determination for a cystic fibrosis isolate, Inquilinus limosus.</title>
        <authorList>
            <person name="Pino M."/>
            <person name="Di Conza J."/>
            <person name="Gutkind G."/>
        </authorList>
    </citation>
    <scope>NUCLEOTIDE SEQUENCE [LARGE SCALE GENOMIC DNA]</scope>
    <source>
        <strain evidence="1 2">MP06</strain>
    </source>
</reference>
<evidence type="ECO:0000313" key="1">
    <source>
        <dbReference type="EMBL" id="KGM32995.1"/>
    </source>
</evidence>
<dbReference type="RefSeq" id="WP_034840849.1">
    <property type="nucleotide sequence ID" value="NZ_JANX01000237.1"/>
</dbReference>
<dbReference type="EMBL" id="JANX01000237">
    <property type="protein sequence ID" value="KGM32995.1"/>
    <property type="molecule type" value="Genomic_DNA"/>
</dbReference>
<dbReference type="OrthoDB" id="7324707at2"/>
<evidence type="ECO:0000313" key="2">
    <source>
        <dbReference type="Proteomes" id="UP000029995"/>
    </source>
</evidence>